<evidence type="ECO:0000313" key="2">
    <source>
        <dbReference type="Proteomes" id="UP001054945"/>
    </source>
</evidence>
<dbReference type="AlphaFoldDB" id="A0AAV4TMT7"/>
<proteinExistence type="predicted"/>
<dbReference type="EMBL" id="BPLR01011422">
    <property type="protein sequence ID" value="GIY46464.1"/>
    <property type="molecule type" value="Genomic_DNA"/>
</dbReference>
<dbReference type="Proteomes" id="UP001054945">
    <property type="component" value="Unassembled WGS sequence"/>
</dbReference>
<reference evidence="1 2" key="1">
    <citation type="submission" date="2021-06" db="EMBL/GenBank/DDBJ databases">
        <title>Caerostris extrusa draft genome.</title>
        <authorList>
            <person name="Kono N."/>
            <person name="Arakawa K."/>
        </authorList>
    </citation>
    <scope>NUCLEOTIDE SEQUENCE [LARGE SCALE GENOMIC DNA]</scope>
</reference>
<protein>
    <submittedName>
        <fullName evidence="1">Uncharacterized protein</fullName>
    </submittedName>
</protein>
<gene>
    <name evidence="1" type="ORF">CEXT_562101</name>
</gene>
<keyword evidence="2" id="KW-1185">Reference proteome</keyword>
<evidence type="ECO:0000313" key="1">
    <source>
        <dbReference type="EMBL" id="GIY46464.1"/>
    </source>
</evidence>
<name>A0AAV4TMT7_CAEEX</name>
<comment type="caution">
    <text evidence="1">The sequence shown here is derived from an EMBL/GenBank/DDBJ whole genome shotgun (WGS) entry which is preliminary data.</text>
</comment>
<organism evidence="1 2">
    <name type="scientific">Caerostris extrusa</name>
    <name type="common">Bark spider</name>
    <name type="synonym">Caerostris bankana</name>
    <dbReference type="NCBI Taxonomy" id="172846"/>
    <lineage>
        <taxon>Eukaryota</taxon>
        <taxon>Metazoa</taxon>
        <taxon>Ecdysozoa</taxon>
        <taxon>Arthropoda</taxon>
        <taxon>Chelicerata</taxon>
        <taxon>Arachnida</taxon>
        <taxon>Araneae</taxon>
        <taxon>Araneomorphae</taxon>
        <taxon>Entelegynae</taxon>
        <taxon>Araneoidea</taxon>
        <taxon>Araneidae</taxon>
        <taxon>Caerostris</taxon>
    </lineage>
</organism>
<accession>A0AAV4TMT7</accession>
<sequence>MYVMHHKVEELMPYLAHLKMSVATHEVPVSPISFSASRFPMVVVLMRSLAASPPLWMRDICTRHPLSVIHYTPKRGKASLLIETKH</sequence>